<protein>
    <submittedName>
        <fullName evidence="1">Uncharacterized protein</fullName>
    </submittedName>
</protein>
<dbReference type="Proteomes" id="UP000013827">
    <property type="component" value="Unassembled WGS sequence"/>
</dbReference>
<evidence type="ECO:0000313" key="1">
    <source>
        <dbReference type="EnsemblProtists" id="EOD16096"/>
    </source>
</evidence>
<dbReference type="Gene3D" id="2.60.120.330">
    <property type="entry name" value="B-lactam Antibiotic, Isopenicillin N Synthase, Chain"/>
    <property type="match status" value="1"/>
</dbReference>
<keyword evidence="2" id="KW-1185">Reference proteome</keyword>
<organism evidence="1 2">
    <name type="scientific">Emiliania huxleyi (strain CCMP1516)</name>
    <dbReference type="NCBI Taxonomy" id="280463"/>
    <lineage>
        <taxon>Eukaryota</taxon>
        <taxon>Haptista</taxon>
        <taxon>Haptophyta</taxon>
        <taxon>Prymnesiophyceae</taxon>
        <taxon>Isochrysidales</taxon>
        <taxon>Noelaerhabdaceae</taxon>
        <taxon>Emiliania</taxon>
    </lineage>
</organism>
<dbReference type="AlphaFoldDB" id="A0A0D3IXW1"/>
<dbReference type="PaxDb" id="2903-EOD16096"/>
<proteinExistence type="predicted"/>
<dbReference type="EnsemblProtists" id="EOD16096">
    <property type="protein sequence ID" value="EOD16096"/>
    <property type="gene ID" value="EMIHUDRAFT_245345"/>
</dbReference>
<dbReference type="HOGENOM" id="CLU_1296470_0_0_1"/>
<reference evidence="1" key="2">
    <citation type="submission" date="2024-10" db="UniProtKB">
        <authorList>
            <consortium name="EnsemblProtists"/>
        </authorList>
    </citation>
    <scope>IDENTIFICATION</scope>
</reference>
<dbReference type="KEGG" id="ehx:EMIHUDRAFT_245345"/>
<accession>A0A0D3IXW1</accession>
<dbReference type="RefSeq" id="XP_005768525.1">
    <property type="nucleotide sequence ID" value="XM_005768468.1"/>
</dbReference>
<dbReference type="InterPro" id="IPR027443">
    <property type="entry name" value="IPNS-like_sf"/>
</dbReference>
<name>A0A0D3IXW1_EMIH1</name>
<reference evidence="2" key="1">
    <citation type="journal article" date="2013" name="Nature">
        <title>Pan genome of the phytoplankton Emiliania underpins its global distribution.</title>
        <authorList>
            <person name="Read B.A."/>
            <person name="Kegel J."/>
            <person name="Klute M.J."/>
            <person name="Kuo A."/>
            <person name="Lefebvre S.C."/>
            <person name="Maumus F."/>
            <person name="Mayer C."/>
            <person name="Miller J."/>
            <person name="Monier A."/>
            <person name="Salamov A."/>
            <person name="Young J."/>
            <person name="Aguilar M."/>
            <person name="Claverie J.M."/>
            <person name="Frickenhaus S."/>
            <person name="Gonzalez K."/>
            <person name="Herman E.K."/>
            <person name="Lin Y.C."/>
            <person name="Napier J."/>
            <person name="Ogata H."/>
            <person name="Sarno A.F."/>
            <person name="Shmutz J."/>
            <person name="Schroeder D."/>
            <person name="de Vargas C."/>
            <person name="Verret F."/>
            <person name="von Dassow P."/>
            <person name="Valentin K."/>
            <person name="Van de Peer Y."/>
            <person name="Wheeler G."/>
            <person name="Dacks J.B."/>
            <person name="Delwiche C.F."/>
            <person name="Dyhrman S.T."/>
            <person name="Glockner G."/>
            <person name="John U."/>
            <person name="Richards T."/>
            <person name="Worden A.Z."/>
            <person name="Zhang X."/>
            <person name="Grigoriev I.V."/>
            <person name="Allen A.E."/>
            <person name="Bidle K."/>
            <person name="Borodovsky M."/>
            <person name="Bowler C."/>
            <person name="Brownlee C."/>
            <person name="Cock J.M."/>
            <person name="Elias M."/>
            <person name="Gladyshev V.N."/>
            <person name="Groth M."/>
            <person name="Guda C."/>
            <person name="Hadaegh A."/>
            <person name="Iglesias-Rodriguez M.D."/>
            <person name="Jenkins J."/>
            <person name="Jones B.M."/>
            <person name="Lawson T."/>
            <person name="Leese F."/>
            <person name="Lindquist E."/>
            <person name="Lobanov A."/>
            <person name="Lomsadze A."/>
            <person name="Malik S.B."/>
            <person name="Marsh M.E."/>
            <person name="Mackinder L."/>
            <person name="Mock T."/>
            <person name="Mueller-Roeber B."/>
            <person name="Pagarete A."/>
            <person name="Parker M."/>
            <person name="Probert I."/>
            <person name="Quesneville H."/>
            <person name="Raines C."/>
            <person name="Rensing S.A."/>
            <person name="Riano-Pachon D.M."/>
            <person name="Richier S."/>
            <person name="Rokitta S."/>
            <person name="Shiraiwa Y."/>
            <person name="Soanes D.M."/>
            <person name="van der Giezen M."/>
            <person name="Wahlund T.M."/>
            <person name="Williams B."/>
            <person name="Wilson W."/>
            <person name="Wolfe G."/>
            <person name="Wurch L.L."/>
        </authorList>
    </citation>
    <scope>NUCLEOTIDE SEQUENCE</scope>
</reference>
<sequence>MAARPLCAPTLVTPNNAGSSSRGGYGWFRVPIDEETAAVIDNAFAEAKQFLSRPEAERLAYTRERALEQGCAGFTYLPVGAEPLYDADAATTQRVHSLNLHDSLSADEVDARLPDQTPSDRALALSYHAWPTEPSLAPLLAAAAELRSRLRDSLCEPLLHAFAARAAAEEQAMWALLGGEEEMLARRCRGGRSDNTSLLRLLEYPPLEGQGCS</sequence>
<dbReference type="GeneID" id="17262258"/>
<evidence type="ECO:0000313" key="2">
    <source>
        <dbReference type="Proteomes" id="UP000013827"/>
    </source>
</evidence>